<dbReference type="GO" id="GO:0016020">
    <property type="term" value="C:membrane"/>
    <property type="evidence" value="ECO:0007669"/>
    <property type="project" value="UniProtKB-SubCell"/>
</dbReference>
<evidence type="ECO:0000256" key="1">
    <source>
        <dbReference type="ARBA" id="ARBA00004141"/>
    </source>
</evidence>
<evidence type="ECO:0000256" key="2">
    <source>
        <dbReference type="ARBA" id="ARBA00022448"/>
    </source>
</evidence>
<name>A0A2J6RAX9_HYAVF</name>
<evidence type="ECO:0000256" key="7">
    <source>
        <dbReference type="RuleBase" id="RU363058"/>
    </source>
</evidence>
<dbReference type="OrthoDB" id="260807at2759"/>
<comment type="subcellular location">
    <subcellularLocation>
        <location evidence="1 7">Membrane</location>
        <topology evidence="1 7">Multi-pass membrane protein</topology>
    </subcellularLocation>
</comment>
<comment type="similarity">
    <text evidence="7">Belongs to the inorganic phosphate transporter (PiT) (TC 2.A.20) family.</text>
</comment>
<dbReference type="EMBL" id="KZ613952">
    <property type="protein sequence ID" value="PMD35680.1"/>
    <property type="molecule type" value="Genomic_DNA"/>
</dbReference>
<dbReference type="STRING" id="1149755.A0A2J6RAX9"/>
<sequence length="567" mass="62335">MAAPHQYTPLLAVGFVAAFLDAWNIGANDVSNVFATSVASGSLTMMQANILGSVMEFAGAVGAGRVADTIRSRIMDIHAFSTNPYALMLGNANALIASSLSLSLFTWLGLPASTTNTIVGGILGSGVATVGFHGIDWSFRTGISQMFVVWVGSPVASAAFGAMIFLLVKNGVMEKAKPVRWALAFLPFFYAFTGAMLSMLIVWKGAEAATTAINHWPAGQVTLLVLGVAIGCGLLSSLLILPYLYQLLIQEDWRLRWHHYFRGPFLLRRSQFPHKPETLELVPDYYKDHKNKDKFVNPGTQLRDLEANTSTTRNMELRTETQDEIDSRDLASYAKRRRERGSSGKRYQWRNIAAFLKRAVLHGIKLDVAHEQKNNASILCRDLEKKHAKATRFDNNAEHAFSYLQVLTAATAAFANGANDISNAVAPLTAIYLIWSTGQVQEKSTVPIWIICYTATAMVIGLWTYGYSMMRNLGNRVCLHSPCRGFSMELGNIMSVVVAARLDIPISTTQGIVGSTVGVALCDGWFKSVNWRLVLWMYFGWIVVLPVTTFVSYCLTASMLNAPNWGT</sequence>
<keyword evidence="5 7" id="KW-1133">Transmembrane helix</keyword>
<gene>
    <name evidence="9" type="ORF">L207DRAFT_587970</name>
</gene>
<organism evidence="9 10">
    <name type="scientific">Hyaloscypha variabilis (strain UAMH 11265 / GT02V1 / F)</name>
    <name type="common">Meliniomyces variabilis</name>
    <dbReference type="NCBI Taxonomy" id="1149755"/>
    <lineage>
        <taxon>Eukaryota</taxon>
        <taxon>Fungi</taxon>
        <taxon>Dikarya</taxon>
        <taxon>Ascomycota</taxon>
        <taxon>Pezizomycotina</taxon>
        <taxon>Leotiomycetes</taxon>
        <taxon>Helotiales</taxon>
        <taxon>Hyaloscyphaceae</taxon>
        <taxon>Hyaloscypha</taxon>
        <taxon>Hyaloscypha variabilis</taxon>
    </lineage>
</organism>
<dbReference type="Proteomes" id="UP000235786">
    <property type="component" value="Unassembled WGS sequence"/>
</dbReference>
<comment type="function">
    <text evidence="7">Sodium-phosphate symporter.</text>
</comment>
<feature type="transmembrane region" description="Helical" evidence="7">
    <location>
        <begin position="85"/>
        <end position="110"/>
    </location>
</feature>
<feature type="chain" id="PRO_5014395228" description="Phosphate transporter" evidence="8">
    <location>
        <begin position="23"/>
        <end position="567"/>
    </location>
</feature>
<feature type="transmembrane region" description="Helical" evidence="7">
    <location>
        <begin position="180"/>
        <end position="203"/>
    </location>
</feature>
<evidence type="ECO:0000256" key="6">
    <source>
        <dbReference type="ARBA" id="ARBA00023136"/>
    </source>
</evidence>
<keyword evidence="10" id="KW-1185">Reference proteome</keyword>
<evidence type="ECO:0000256" key="3">
    <source>
        <dbReference type="ARBA" id="ARBA00022592"/>
    </source>
</evidence>
<dbReference type="InterPro" id="IPR001204">
    <property type="entry name" value="Phos_transporter"/>
</dbReference>
<accession>A0A2J6RAX9</accession>
<evidence type="ECO:0000313" key="10">
    <source>
        <dbReference type="Proteomes" id="UP000235786"/>
    </source>
</evidence>
<feature type="transmembrane region" description="Helical" evidence="7">
    <location>
        <begin position="223"/>
        <end position="245"/>
    </location>
</feature>
<feature type="transmembrane region" description="Helical" evidence="7">
    <location>
        <begin position="535"/>
        <end position="555"/>
    </location>
</feature>
<reference evidence="9 10" key="1">
    <citation type="submission" date="2016-04" db="EMBL/GenBank/DDBJ databases">
        <title>A degradative enzymes factory behind the ericoid mycorrhizal symbiosis.</title>
        <authorList>
            <consortium name="DOE Joint Genome Institute"/>
            <person name="Martino E."/>
            <person name="Morin E."/>
            <person name="Grelet G."/>
            <person name="Kuo A."/>
            <person name="Kohler A."/>
            <person name="Daghino S."/>
            <person name="Barry K."/>
            <person name="Choi C."/>
            <person name="Cichocki N."/>
            <person name="Clum A."/>
            <person name="Copeland A."/>
            <person name="Hainaut M."/>
            <person name="Haridas S."/>
            <person name="Labutti K."/>
            <person name="Lindquist E."/>
            <person name="Lipzen A."/>
            <person name="Khouja H.-R."/>
            <person name="Murat C."/>
            <person name="Ohm R."/>
            <person name="Olson A."/>
            <person name="Spatafora J."/>
            <person name="Veneault-Fourrey C."/>
            <person name="Henrissat B."/>
            <person name="Grigoriev I."/>
            <person name="Martin F."/>
            <person name="Perotto S."/>
        </authorList>
    </citation>
    <scope>NUCLEOTIDE SEQUENCE [LARGE SCALE GENOMIC DNA]</scope>
    <source>
        <strain evidence="9 10">F</strain>
    </source>
</reference>
<keyword evidence="6 7" id="KW-0472">Membrane</keyword>
<protein>
    <recommendedName>
        <fullName evidence="7">Phosphate transporter</fullName>
    </recommendedName>
</protein>
<dbReference type="Pfam" id="PF01384">
    <property type="entry name" value="PHO4"/>
    <property type="match status" value="1"/>
</dbReference>
<dbReference type="GO" id="GO:0035435">
    <property type="term" value="P:phosphate ion transmembrane transport"/>
    <property type="evidence" value="ECO:0007669"/>
    <property type="project" value="TreeGrafter"/>
</dbReference>
<dbReference type="PANTHER" id="PTHR11101">
    <property type="entry name" value="PHOSPHATE TRANSPORTER"/>
    <property type="match status" value="1"/>
</dbReference>
<dbReference type="GO" id="GO:0005315">
    <property type="term" value="F:phosphate transmembrane transporter activity"/>
    <property type="evidence" value="ECO:0007669"/>
    <property type="project" value="InterPro"/>
</dbReference>
<proteinExistence type="inferred from homology"/>
<evidence type="ECO:0000313" key="9">
    <source>
        <dbReference type="EMBL" id="PMD35680.1"/>
    </source>
</evidence>
<feature type="transmembrane region" description="Helical" evidence="7">
    <location>
        <begin position="446"/>
        <end position="466"/>
    </location>
</feature>
<keyword evidence="8" id="KW-0732">Signal</keyword>
<evidence type="ECO:0000256" key="4">
    <source>
        <dbReference type="ARBA" id="ARBA00022692"/>
    </source>
</evidence>
<keyword evidence="3 7" id="KW-0592">Phosphate transport</keyword>
<feature type="transmembrane region" description="Helical" evidence="7">
    <location>
        <begin position="147"/>
        <end position="168"/>
    </location>
</feature>
<dbReference type="PANTHER" id="PTHR11101:SF80">
    <property type="entry name" value="PHOSPHATE TRANSPORTER"/>
    <property type="match status" value="1"/>
</dbReference>
<evidence type="ECO:0000256" key="8">
    <source>
        <dbReference type="SAM" id="SignalP"/>
    </source>
</evidence>
<evidence type="ECO:0000256" key="5">
    <source>
        <dbReference type="ARBA" id="ARBA00022989"/>
    </source>
</evidence>
<feature type="signal peptide" evidence="8">
    <location>
        <begin position="1"/>
        <end position="22"/>
    </location>
</feature>
<keyword evidence="4 7" id="KW-0812">Transmembrane</keyword>
<dbReference type="AlphaFoldDB" id="A0A2J6RAX9"/>
<keyword evidence="2 7" id="KW-0813">Transport</keyword>